<name>A0ABV5H5V8_9FLAO</name>
<sequence length="151" mass="17833">MKAHILTLFILLFSVSVIAQHKDDDREKIQALKVSFITEKLDLSAKEAQAFWPIYNAYGENSRKYKYQDMRNIRKEIKDNISTLSDAKAKELLDKFVEAENNLHQERVNLITNLKKIISPKKIILLKATEDDFNRKLFDEYKKRKRSDTKK</sequence>
<accession>A0ABV5H5V8</accession>
<dbReference type="EMBL" id="JBHMFA010000018">
    <property type="protein sequence ID" value="MFB9106670.1"/>
    <property type="molecule type" value="Genomic_DNA"/>
</dbReference>
<protein>
    <submittedName>
        <fullName evidence="2">Sensor of ECF-type sigma factor</fullName>
    </submittedName>
</protein>
<proteinExistence type="predicted"/>
<comment type="caution">
    <text evidence="2">The sequence shown here is derived from an EMBL/GenBank/DDBJ whole genome shotgun (WGS) entry which is preliminary data.</text>
</comment>
<feature type="chain" id="PRO_5046987597" evidence="1">
    <location>
        <begin position="20"/>
        <end position="151"/>
    </location>
</feature>
<evidence type="ECO:0000256" key="1">
    <source>
        <dbReference type="SAM" id="SignalP"/>
    </source>
</evidence>
<evidence type="ECO:0000313" key="2">
    <source>
        <dbReference type="EMBL" id="MFB9106670.1"/>
    </source>
</evidence>
<gene>
    <name evidence="2" type="ORF">ACFFU1_17310</name>
</gene>
<dbReference type="RefSeq" id="WP_290270815.1">
    <property type="nucleotide sequence ID" value="NZ_JAUFQP010000010.1"/>
</dbReference>
<dbReference type="Proteomes" id="UP001589590">
    <property type="component" value="Unassembled WGS sequence"/>
</dbReference>
<keyword evidence="1" id="KW-0732">Signal</keyword>
<keyword evidence="3" id="KW-1185">Reference proteome</keyword>
<evidence type="ECO:0000313" key="3">
    <source>
        <dbReference type="Proteomes" id="UP001589590"/>
    </source>
</evidence>
<organism evidence="2 3">
    <name type="scientific">Algibacter miyuki</name>
    <dbReference type="NCBI Taxonomy" id="1306933"/>
    <lineage>
        <taxon>Bacteria</taxon>
        <taxon>Pseudomonadati</taxon>
        <taxon>Bacteroidota</taxon>
        <taxon>Flavobacteriia</taxon>
        <taxon>Flavobacteriales</taxon>
        <taxon>Flavobacteriaceae</taxon>
        <taxon>Algibacter</taxon>
    </lineage>
</organism>
<reference evidence="2 3" key="1">
    <citation type="submission" date="2024-09" db="EMBL/GenBank/DDBJ databases">
        <authorList>
            <person name="Sun Q."/>
            <person name="Mori K."/>
        </authorList>
    </citation>
    <scope>NUCLEOTIDE SEQUENCE [LARGE SCALE GENOMIC DNA]</scope>
    <source>
        <strain evidence="2 3">CECT 8300</strain>
    </source>
</reference>
<feature type="signal peptide" evidence="1">
    <location>
        <begin position="1"/>
        <end position="19"/>
    </location>
</feature>